<evidence type="ECO:0000256" key="4">
    <source>
        <dbReference type="ARBA" id="ARBA00022614"/>
    </source>
</evidence>
<dbReference type="Pfam" id="PF13855">
    <property type="entry name" value="LRR_8"/>
    <property type="match status" value="1"/>
</dbReference>
<dbReference type="InterPro" id="IPR001611">
    <property type="entry name" value="Leu-rich_rpt"/>
</dbReference>
<keyword evidence="7 18" id="KW-0732">Signal</keyword>
<keyword evidence="21" id="KW-1185">Reference proteome</keyword>
<dbReference type="InterPro" id="IPR000719">
    <property type="entry name" value="Prot_kinase_dom"/>
</dbReference>
<evidence type="ECO:0000256" key="14">
    <source>
        <dbReference type="ARBA" id="ARBA00047899"/>
    </source>
</evidence>
<dbReference type="Gene3D" id="3.80.10.10">
    <property type="entry name" value="Ribonuclease Inhibitor"/>
    <property type="match status" value="1"/>
</dbReference>
<dbReference type="FunFam" id="1.10.510.10:FF:001023">
    <property type="entry name" value="Os07g0541700 protein"/>
    <property type="match status" value="1"/>
</dbReference>
<keyword evidence="13 17" id="KW-0472">Membrane</keyword>
<dbReference type="EC" id="2.7.11.1" evidence="2"/>
<keyword evidence="20" id="KW-0675">Receptor</keyword>
<evidence type="ECO:0000256" key="12">
    <source>
        <dbReference type="ARBA" id="ARBA00022989"/>
    </source>
</evidence>
<comment type="subcellular location">
    <subcellularLocation>
        <location evidence="1">Membrane</location>
        <topology evidence="1">Single-pass membrane protein</topology>
    </subcellularLocation>
</comment>
<gene>
    <name evidence="20" type="ORF">OIU85_030294</name>
</gene>
<evidence type="ECO:0000256" key="18">
    <source>
        <dbReference type="SAM" id="SignalP"/>
    </source>
</evidence>
<keyword evidence="10 20" id="KW-0418">Kinase</keyword>
<dbReference type="EMBL" id="JAPFFL010000009">
    <property type="protein sequence ID" value="KAJ6704466.1"/>
    <property type="molecule type" value="Genomic_DNA"/>
</dbReference>
<evidence type="ECO:0000256" key="17">
    <source>
        <dbReference type="SAM" id="Phobius"/>
    </source>
</evidence>
<feature type="chain" id="PRO_5040224872" description="non-specific serine/threonine protein kinase" evidence="18">
    <location>
        <begin position="26"/>
        <end position="858"/>
    </location>
</feature>
<evidence type="ECO:0000256" key="10">
    <source>
        <dbReference type="ARBA" id="ARBA00022777"/>
    </source>
</evidence>
<keyword evidence="9 16" id="KW-0547">Nucleotide-binding</keyword>
<comment type="catalytic activity">
    <reaction evidence="14">
        <text>L-threonyl-[protein] + ATP = O-phospho-L-threonyl-[protein] + ADP + H(+)</text>
        <dbReference type="Rhea" id="RHEA:46608"/>
        <dbReference type="Rhea" id="RHEA-COMP:11060"/>
        <dbReference type="Rhea" id="RHEA-COMP:11605"/>
        <dbReference type="ChEBI" id="CHEBI:15378"/>
        <dbReference type="ChEBI" id="CHEBI:30013"/>
        <dbReference type="ChEBI" id="CHEBI:30616"/>
        <dbReference type="ChEBI" id="CHEBI:61977"/>
        <dbReference type="ChEBI" id="CHEBI:456216"/>
        <dbReference type="EC" id="2.7.11.1"/>
    </reaction>
</comment>
<evidence type="ECO:0000313" key="21">
    <source>
        <dbReference type="Proteomes" id="UP001151529"/>
    </source>
</evidence>
<evidence type="ECO:0000259" key="19">
    <source>
        <dbReference type="PROSITE" id="PS50011"/>
    </source>
</evidence>
<accession>A0A9Q0QDP4</accession>
<dbReference type="FunFam" id="3.80.10.10:FF:000129">
    <property type="entry name" value="Leucine-rich repeat receptor-like kinase"/>
    <property type="match status" value="1"/>
</dbReference>
<dbReference type="Gene3D" id="3.30.200.20">
    <property type="entry name" value="Phosphorylase Kinase, domain 1"/>
    <property type="match status" value="1"/>
</dbReference>
<dbReference type="InterPro" id="IPR011009">
    <property type="entry name" value="Kinase-like_dom_sf"/>
</dbReference>
<evidence type="ECO:0000313" key="20">
    <source>
        <dbReference type="EMBL" id="KAJ6704466.1"/>
    </source>
</evidence>
<evidence type="ECO:0000256" key="16">
    <source>
        <dbReference type="PROSITE-ProRule" id="PRU10141"/>
    </source>
</evidence>
<reference evidence="20" key="1">
    <citation type="submission" date="2022-11" db="EMBL/GenBank/DDBJ databases">
        <authorList>
            <person name="Hyden B.L."/>
            <person name="Feng K."/>
            <person name="Yates T."/>
            <person name="Jawdy S."/>
            <person name="Smart L.B."/>
            <person name="Muchero W."/>
        </authorList>
    </citation>
    <scope>NUCLEOTIDE SEQUENCE</scope>
    <source>
        <tissue evidence="20">Shoot tip</tissue>
    </source>
</reference>
<dbReference type="PANTHER" id="PTHR45631">
    <property type="entry name" value="OS07G0107800 PROTEIN-RELATED"/>
    <property type="match status" value="1"/>
</dbReference>
<keyword evidence="8" id="KW-0677">Repeat</keyword>
<evidence type="ECO:0000256" key="6">
    <source>
        <dbReference type="ARBA" id="ARBA00022692"/>
    </source>
</evidence>
<reference evidence="20" key="2">
    <citation type="journal article" date="2023" name="Int. J. Mol. Sci.">
        <title>De Novo Assembly and Annotation of 11 Diverse Shrub Willow (Salix) Genomes Reveals Novel Gene Organization in Sex-Linked Regions.</title>
        <authorList>
            <person name="Hyden B."/>
            <person name="Feng K."/>
            <person name="Yates T.B."/>
            <person name="Jawdy S."/>
            <person name="Cereghino C."/>
            <person name="Smart L.B."/>
            <person name="Muchero W."/>
        </authorList>
    </citation>
    <scope>NUCLEOTIDE SEQUENCE [LARGE SCALE GENOMIC DNA]</scope>
    <source>
        <tissue evidence="20">Shoot tip</tissue>
    </source>
</reference>
<name>A0A9Q0QDP4_SALVM</name>
<evidence type="ECO:0000256" key="7">
    <source>
        <dbReference type="ARBA" id="ARBA00022729"/>
    </source>
</evidence>
<dbReference type="GO" id="GO:0016020">
    <property type="term" value="C:membrane"/>
    <property type="evidence" value="ECO:0007669"/>
    <property type="project" value="UniProtKB-SubCell"/>
</dbReference>
<sequence length="858" mass="96104">MEVLELFLSAVLAAAFCLSPSLVHAQDQSGFISIDCGITEGSSYNDKITGIRYISDENYTDAGVNKNISPKINTTGIDKQYLNLRSFPDGNKICYTLKPLRSKNKYLIRAGFLYGNYDELDDVPKFDLYLGVNWWETVTLTDASTPFTTEIVHLLSSDSIDICLVNTGFGTPFISVLELRLLDDRTHSNVSQLVVGRVGCGLALSHLIRFSVDVYDRIWSPFRLQDWEVKQTSYAIESPDDDKYGVPSAIMQGAAVPINQSDPIVLPITRDDPTTQVFLYLHFAEIENLPENQTREFNIYVNNKLWRGPIVPQYLQRTTVSSITALEGSEITVSIEKTINSTLPPLINAIELYLVRKLLQAETYEDDVHAVMNIKSYYKVKRYWQGDPCGPKTARWQGLNCSYDAYDPPRITSLDLSSSGLTGEISPDIFNLKMIQYLDLSNNSLRGSIPDFLSHLPYLRVLNLSENELSGSVPSELNERSKNGTLILNVEKNKLLCSSDCKNKAIVPVVATVIPVVILVLIAVSIFWFCKRRNQDTNSGGVNEHTRAPKLNERHFSYSEVLTITTNFGTILGEGQFARVYHGYVDRTQVAVKIFSPSVAQAYKQFSDDAKLLTRVHHRNLVTCFGYCDEDSNRALIFEHMINGNLEHILLDRNANILSWQERLQIAKDVAQGLQYLHDGCRPPIIHGNLKPTNILLNENFQAKLADFGLSKILTIEGSTREYIDPEYYVTSKLTERSDVYSFGVVLLAIIASRPVIDGDQEQAHIIQWASTLLGRGDIKGIVDSRLQGDYLLDSVWKAVELAMACASRASIKRPAMTQVVMALNHCLAMEISRVDRSEGTIEMVSVNFGTGVVPQAR</sequence>
<evidence type="ECO:0000256" key="8">
    <source>
        <dbReference type="ARBA" id="ARBA00022737"/>
    </source>
</evidence>
<feature type="domain" description="Protein kinase" evidence="19">
    <location>
        <begin position="566"/>
        <end position="829"/>
    </location>
</feature>
<comment type="catalytic activity">
    <reaction evidence="15">
        <text>L-seryl-[protein] + ATP = O-phospho-L-seryl-[protein] + ADP + H(+)</text>
        <dbReference type="Rhea" id="RHEA:17989"/>
        <dbReference type="Rhea" id="RHEA-COMP:9863"/>
        <dbReference type="Rhea" id="RHEA-COMP:11604"/>
        <dbReference type="ChEBI" id="CHEBI:15378"/>
        <dbReference type="ChEBI" id="CHEBI:29999"/>
        <dbReference type="ChEBI" id="CHEBI:30616"/>
        <dbReference type="ChEBI" id="CHEBI:83421"/>
        <dbReference type="ChEBI" id="CHEBI:456216"/>
        <dbReference type="EC" id="2.7.11.1"/>
    </reaction>
</comment>
<dbReference type="AlphaFoldDB" id="A0A9Q0QDP4"/>
<evidence type="ECO:0000256" key="15">
    <source>
        <dbReference type="ARBA" id="ARBA00048679"/>
    </source>
</evidence>
<keyword evidence="12 17" id="KW-1133">Transmembrane helix</keyword>
<protein>
    <recommendedName>
        <fullName evidence="2">non-specific serine/threonine protein kinase</fullName>
        <ecNumber evidence="2">2.7.11.1</ecNumber>
    </recommendedName>
</protein>
<evidence type="ECO:0000256" key="9">
    <source>
        <dbReference type="ARBA" id="ARBA00022741"/>
    </source>
</evidence>
<dbReference type="Pfam" id="PF07714">
    <property type="entry name" value="PK_Tyr_Ser-Thr"/>
    <property type="match status" value="1"/>
</dbReference>
<evidence type="ECO:0000256" key="11">
    <source>
        <dbReference type="ARBA" id="ARBA00022840"/>
    </source>
</evidence>
<dbReference type="PROSITE" id="PS50011">
    <property type="entry name" value="PROTEIN_KINASE_DOM"/>
    <property type="match status" value="1"/>
</dbReference>
<keyword evidence="6 17" id="KW-0812">Transmembrane</keyword>
<dbReference type="Pfam" id="PF12819">
    <property type="entry name" value="Malectin_like"/>
    <property type="match status" value="1"/>
</dbReference>
<keyword evidence="3" id="KW-0723">Serine/threonine-protein kinase</keyword>
<dbReference type="SUPFAM" id="SSF56112">
    <property type="entry name" value="Protein kinase-like (PK-like)"/>
    <property type="match status" value="1"/>
</dbReference>
<dbReference type="InterPro" id="IPR017441">
    <property type="entry name" value="Protein_kinase_ATP_BS"/>
</dbReference>
<comment type="caution">
    <text evidence="20">The sequence shown here is derived from an EMBL/GenBank/DDBJ whole genome shotgun (WGS) entry which is preliminary data.</text>
</comment>
<dbReference type="Proteomes" id="UP001151529">
    <property type="component" value="Chromosome 3"/>
</dbReference>
<evidence type="ECO:0000256" key="13">
    <source>
        <dbReference type="ARBA" id="ARBA00023136"/>
    </source>
</evidence>
<keyword evidence="11 16" id="KW-0067">ATP-binding</keyword>
<feature type="transmembrane region" description="Helical" evidence="17">
    <location>
        <begin position="505"/>
        <end position="529"/>
    </location>
</feature>
<evidence type="ECO:0000256" key="3">
    <source>
        <dbReference type="ARBA" id="ARBA00022527"/>
    </source>
</evidence>
<evidence type="ECO:0000256" key="2">
    <source>
        <dbReference type="ARBA" id="ARBA00012513"/>
    </source>
</evidence>
<feature type="binding site" evidence="16">
    <location>
        <position position="593"/>
    </location>
    <ligand>
        <name>ATP</name>
        <dbReference type="ChEBI" id="CHEBI:30616"/>
    </ligand>
</feature>
<dbReference type="GO" id="GO:0005524">
    <property type="term" value="F:ATP binding"/>
    <property type="evidence" value="ECO:0007669"/>
    <property type="project" value="UniProtKB-UniRule"/>
</dbReference>
<proteinExistence type="predicted"/>
<dbReference type="GO" id="GO:0004674">
    <property type="term" value="F:protein serine/threonine kinase activity"/>
    <property type="evidence" value="ECO:0007669"/>
    <property type="project" value="UniProtKB-KW"/>
</dbReference>
<dbReference type="PRINTS" id="PR00019">
    <property type="entry name" value="LEURICHRPT"/>
</dbReference>
<dbReference type="InterPro" id="IPR032675">
    <property type="entry name" value="LRR_dom_sf"/>
</dbReference>
<dbReference type="OrthoDB" id="2017114at2759"/>
<dbReference type="InterPro" id="IPR001245">
    <property type="entry name" value="Ser-Thr/Tyr_kinase_cat_dom"/>
</dbReference>
<keyword evidence="4" id="KW-0433">Leucine-rich repeat</keyword>
<keyword evidence="5" id="KW-0808">Transferase</keyword>
<organism evidence="20 21">
    <name type="scientific">Salix viminalis</name>
    <name type="common">Common osier</name>
    <name type="synonym">Basket willow</name>
    <dbReference type="NCBI Taxonomy" id="40686"/>
    <lineage>
        <taxon>Eukaryota</taxon>
        <taxon>Viridiplantae</taxon>
        <taxon>Streptophyta</taxon>
        <taxon>Embryophyta</taxon>
        <taxon>Tracheophyta</taxon>
        <taxon>Spermatophyta</taxon>
        <taxon>Magnoliopsida</taxon>
        <taxon>eudicotyledons</taxon>
        <taxon>Gunneridae</taxon>
        <taxon>Pentapetalae</taxon>
        <taxon>rosids</taxon>
        <taxon>fabids</taxon>
        <taxon>Malpighiales</taxon>
        <taxon>Salicaceae</taxon>
        <taxon>Saliceae</taxon>
        <taxon>Salix</taxon>
    </lineage>
</organism>
<feature type="signal peptide" evidence="18">
    <location>
        <begin position="1"/>
        <end position="25"/>
    </location>
</feature>
<dbReference type="InterPro" id="IPR024788">
    <property type="entry name" value="Malectin-like_Carb-bd_dom"/>
</dbReference>
<dbReference type="Gene3D" id="1.10.510.10">
    <property type="entry name" value="Transferase(Phosphotransferase) domain 1"/>
    <property type="match status" value="1"/>
</dbReference>
<evidence type="ECO:0000256" key="5">
    <source>
        <dbReference type="ARBA" id="ARBA00022679"/>
    </source>
</evidence>
<dbReference type="PANTHER" id="PTHR45631:SF210">
    <property type="entry name" value="LRR RECEPTOR-LIKE KINASE PLANT"/>
    <property type="match status" value="1"/>
</dbReference>
<dbReference type="SUPFAM" id="SSF52058">
    <property type="entry name" value="L domain-like"/>
    <property type="match status" value="1"/>
</dbReference>
<dbReference type="PROSITE" id="PS00107">
    <property type="entry name" value="PROTEIN_KINASE_ATP"/>
    <property type="match status" value="1"/>
</dbReference>
<evidence type="ECO:0000256" key="1">
    <source>
        <dbReference type="ARBA" id="ARBA00004167"/>
    </source>
</evidence>